<reference evidence="1 2" key="1">
    <citation type="submission" date="2019-03" db="EMBL/GenBank/DDBJ databases">
        <authorList>
            <person name="Kox A.R. M."/>
        </authorList>
    </citation>
    <scope>NUCLEOTIDE SEQUENCE [LARGE SCALE GENOMIC DNA]</scope>
    <source>
        <strain evidence="1">MTUNDRAET4 annotated genome</strain>
    </source>
</reference>
<name>A0A4U8YWT7_METTU</name>
<dbReference type="Proteomes" id="UP000294360">
    <property type="component" value="Chromosome"/>
</dbReference>
<dbReference type="AlphaFoldDB" id="A0A4U8YWT7"/>
<sequence>MWKMLWTLQSIFRSDRFDLIDKNMLKLLNLERFLIDRMTPFDRKARQASADAAHPNNGFLAAPTLAGARLHCRRLAYHSSSCLPPGHSFLSRHWHRPVPCWQLGLRFVPHV</sequence>
<evidence type="ECO:0000313" key="2">
    <source>
        <dbReference type="Proteomes" id="UP000294360"/>
    </source>
</evidence>
<dbReference type="KEGG" id="mtun:MTUNDRAET4_0854"/>
<organism evidence="1 2">
    <name type="scientific">Methylocella tundrae</name>
    <dbReference type="NCBI Taxonomy" id="227605"/>
    <lineage>
        <taxon>Bacteria</taxon>
        <taxon>Pseudomonadati</taxon>
        <taxon>Pseudomonadota</taxon>
        <taxon>Alphaproteobacteria</taxon>
        <taxon>Hyphomicrobiales</taxon>
        <taxon>Beijerinckiaceae</taxon>
        <taxon>Methylocella</taxon>
    </lineage>
</organism>
<accession>A0A4U8YWT7</accession>
<evidence type="ECO:0000313" key="1">
    <source>
        <dbReference type="EMBL" id="VFU07747.1"/>
    </source>
</evidence>
<dbReference type="EMBL" id="LR536450">
    <property type="protein sequence ID" value="VFU07747.1"/>
    <property type="molecule type" value="Genomic_DNA"/>
</dbReference>
<proteinExistence type="predicted"/>
<gene>
    <name evidence="1" type="ORF">MTUNDRAET4_0854</name>
</gene>
<protein>
    <submittedName>
        <fullName evidence="1">Uncharacterized protein</fullName>
    </submittedName>
</protein>